<evidence type="ECO:0000313" key="11">
    <source>
        <dbReference type="Proteomes" id="UP001190700"/>
    </source>
</evidence>
<proteinExistence type="predicted"/>
<dbReference type="GO" id="GO:0046872">
    <property type="term" value="F:metal ion binding"/>
    <property type="evidence" value="ECO:0007669"/>
    <property type="project" value="UniProtKB-KW"/>
</dbReference>
<organism evidence="10 11">
    <name type="scientific">Cymbomonas tetramitiformis</name>
    <dbReference type="NCBI Taxonomy" id="36881"/>
    <lineage>
        <taxon>Eukaryota</taxon>
        <taxon>Viridiplantae</taxon>
        <taxon>Chlorophyta</taxon>
        <taxon>Pyramimonadophyceae</taxon>
        <taxon>Pyramimonadales</taxon>
        <taxon>Pyramimonadaceae</taxon>
        <taxon>Cymbomonas</taxon>
    </lineage>
</organism>
<evidence type="ECO:0000256" key="8">
    <source>
        <dbReference type="SAM" id="MobiDB-lite"/>
    </source>
</evidence>
<dbReference type="PANTHER" id="PTHR10537">
    <property type="entry name" value="DNA PRIMASE LARGE SUBUNIT"/>
    <property type="match status" value="1"/>
</dbReference>
<feature type="non-terminal residue" evidence="10">
    <location>
        <position position="1"/>
    </location>
</feature>
<dbReference type="PANTHER" id="PTHR10537:SF3">
    <property type="entry name" value="DNA PRIMASE LARGE SUBUNIT"/>
    <property type="match status" value="1"/>
</dbReference>
<comment type="cofactor">
    <cofactor evidence="1">
        <name>[4Fe-4S] cluster</name>
        <dbReference type="ChEBI" id="CHEBI:49883"/>
    </cofactor>
</comment>
<comment type="caution">
    <text evidence="10">The sequence shown here is derived from an EMBL/GenBank/DDBJ whole genome shotgun (WGS) entry which is preliminary data.</text>
</comment>
<sequence length="232" mass="25010">EHISTLQDAVCTASAPPPDLPAAGRADAACHGFCPLPRPSARQLERAEIPLATASAPLPAFTGAGGGAQDAACTASAPAPEPSRQLGDARDAGFSPPPRPAFTAAGWAAQDALRFWKTEFSKKMPAEKWEKQYAYGVRYNYGKEGKRADYTPYSCMKIIMSTPGEGDAHGCPYRNLKEDNLRAALRSMNLNNKAMDEVLDKVRNQHYQLACQSTFEGTHNCSCDVGINHPNQ</sequence>
<feature type="region of interest" description="Disordered" evidence="8">
    <location>
        <begin position="69"/>
        <end position="97"/>
    </location>
</feature>
<evidence type="ECO:0000256" key="3">
    <source>
        <dbReference type="ARBA" id="ARBA00022515"/>
    </source>
</evidence>
<keyword evidence="7" id="KW-0411">Iron-sulfur</keyword>
<dbReference type="InterPro" id="IPR058560">
    <property type="entry name" value="DNA_primase_C"/>
</dbReference>
<evidence type="ECO:0000256" key="2">
    <source>
        <dbReference type="ARBA" id="ARBA00022485"/>
    </source>
</evidence>
<keyword evidence="6" id="KW-0408">Iron</keyword>
<dbReference type="InterPro" id="IPR007238">
    <property type="entry name" value="DNA_primase_lsu_euk/arc"/>
</dbReference>
<evidence type="ECO:0000256" key="4">
    <source>
        <dbReference type="ARBA" id="ARBA00022705"/>
    </source>
</evidence>
<dbReference type="GO" id="GO:0006269">
    <property type="term" value="P:DNA replication, synthesis of primer"/>
    <property type="evidence" value="ECO:0007669"/>
    <property type="project" value="UniProtKB-KW"/>
</dbReference>
<evidence type="ECO:0000259" key="9">
    <source>
        <dbReference type="Pfam" id="PF04104"/>
    </source>
</evidence>
<dbReference type="EMBL" id="LGRX02002036">
    <property type="protein sequence ID" value="KAK3284970.1"/>
    <property type="molecule type" value="Genomic_DNA"/>
</dbReference>
<keyword evidence="3" id="KW-0639">Primosome</keyword>
<dbReference type="Proteomes" id="UP001190700">
    <property type="component" value="Unassembled WGS sequence"/>
</dbReference>
<feature type="non-terminal residue" evidence="10">
    <location>
        <position position="232"/>
    </location>
</feature>
<feature type="domain" description="DNA primase large subunit C-terminal" evidence="9">
    <location>
        <begin position="104"/>
        <end position="232"/>
    </location>
</feature>
<dbReference type="GO" id="GO:0051539">
    <property type="term" value="F:4 iron, 4 sulfur cluster binding"/>
    <property type="evidence" value="ECO:0007669"/>
    <property type="project" value="UniProtKB-KW"/>
</dbReference>
<evidence type="ECO:0000313" key="10">
    <source>
        <dbReference type="EMBL" id="KAK3284970.1"/>
    </source>
</evidence>
<dbReference type="GO" id="GO:0005658">
    <property type="term" value="C:alpha DNA polymerase:primase complex"/>
    <property type="evidence" value="ECO:0007669"/>
    <property type="project" value="TreeGrafter"/>
</dbReference>
<evidence type="ECO:0000256" key="5">
    <source>
        <dbReference type="ARBA" id="ARBA00022723"/>
    </source>
</evidence>
<protein>
    <recommendedName>
        <fullName evidence="9">DNA primase large subunit C-terminal domain-containing protein</fullName>
    </recommendedName>
</protein>
<dbReference type="GO" id="GO:0006270">
    <property type="term" value="P:DNA replication initiation"/>
    <property type="evidence" value="ECO:0007669"/>
    <property type="project" value="TreeGrafter"/>
</dbReference>
<keyword evidence="11" id="KW-1185">Reference proteome</keyword>
<evidence type="ECO:0000256" key="6">
    <source>
        <dbReference type="ARBA" id="ARBA00023004"/>
    </source>
</evidence>
<keyword evidence="5" id="KW-0479">Metal-binding</keyword>
<gene>
    <name evidence="10" type="ORF">CYMTET_7405</name>
</gene>
<name>A0AAE0GVK5_9CHLO</name>
<keyword evidence="4" id="KW-0235">DNA replication</keyword>
<evidence type="ECO:0000256" key="1">
    <source>
        <dbReference type="ARBA" id="ARBA00001966"/>
    </source>
</evidence>
<keyword evidence="2" id="KW-0004">4Fe-4S</keyword>
<reference evidence="10 11" key="1">
    <citation type="journal article" date="2015" name="Genome Biol. Evol.">
        <title>Comparative Genomics of a Bacterivorous Green Alga Reveals Evolutionary Causalities and Consequences of Phago-Mixotrophic Mode of Nutrition.</title>
        <authorList>
            <person name="Burns J.A."/>
            <person name="Paasch A."/>
            <person name="Narechania A."/>
            <person name="Kim E."/>
        </authorList>
    </citation>
    <scope>NUCLEOTIDE SEQUENCE [LARGE SCALE GENOMIC DNA]</scope>
    <source>
        <strain evidence="10 11">PLY_AMNH</strain>
    </source>
</reference>
<dbReference type="Pfam" id="PF04104">
    <property type="entry name" value="DNA_primase_lrg"/>
    <property type="match status" value="1"/>
</dbReference>
<accession>A0AAE0GVK5</accession>
<evidence type="ECO:0000256" key="7">
    <source>
        <dbReference type="ARBA" id="ARBA00023014"/>
    </source>
</evidence>
<dbReference type="AlphaFoldDB" id="A0AAE0GVK5"/>